<reference evidence="4" key="2">
    <citation type="submission" date="2016-06" db="UniProtKB">
        <authorList>
            <consortium name="WormBaseParasite"/>
        </authorList>
    </citation>
    <scope>IDENTIFICATION</scope>
</reference>
<accession>A0A183CN38</accession>
<dbReference type="Gene3D" id="2.60.210.10">
    <property type="entry name" value="Apoptosis, Tumor Necrosis Factor Receptor Associated Protein 2, Chain A"/>
    <property type="match status" value="1"/>
</dbReference>
<keyword evidence="3" id="KW-1185">Reference proteome</keyword>
<dbReference type="WBParaSite" id="GPLIN_001429500">
    <property type="protein sequence ID" value="GPLIN_001429500"/>
    <property type="gene ID" value="GPLIN_001429500"/>
</dbReference>
<dbReference type="Pfam" id="PF07707">
    <property type="entry name" value="BACK"/>
    <property type="match status" value="1"/>
</dbReference>
<dbReference type="Pfam" id="PF00651">
    <property type="entry name" value="BTB"/>
    <property type="match status" value="1"/>
</dbReference>
<evidence type="ECO:0000313" key="3">
    <source>
        <dbReference type="Proteomes" id="UP000050741"/>
    </source>
</evidence>
<dbReference type="SUPFAM" id="SSF49599">
    <property type="entry name" value="TRAF domain-like"/>
    <property type="match status" value="1"/>
</dbReference>
<dbReference type="PANTHER" id="PTHR45774:SF3">
    <property type="entry name" value="BTB (POZ) DOMAIN-CONTAINING 2B-RELATED"/>
    <property type="match status" value="1"/>
</dbReference>
<feature type="domain" description="BTB" evidence="1">
    <location>
        <begin position="21"/>
        <end position="113"/>
    </location>
</feature>
<evidence type="ECO:0000259" key="2">
    <source>
        <dbReference type="PROSITE" id="PS50144"/>
    </source>
</evidence>
<dbReference type="SUPFAM" id="SSF54695">
    <property type="entry name" value="POZ domain"/>
    <property type="match status" value="1"/>
</dbReference>
<name>A0A183CN38_GLOPA</name>
<dbReference type="SMART" id="SM00061">
    <property type="entry name" value="MATH"/>
    <property type="match status" value="1"/>
</dbReference>
<reference evidence="3" key="1">
    <citation type="submission" date="2014-05" db="EMBL/GenBank/DDBJ databases">
        <title>The genome and life-stage specific transcriptomes of Globodera pallida elucidate key aspects of plant parasitism by a cyst nematode.</title>
        <authorList>
            <person name="Cotton J.A."/>
            <person name="Lilley C.J."/>
            <person name="Jones L.M."/>
            <person name="Kikuchi T."/>
            <person name="Reid A.J."/>
            <person name="Thorpe P."/>
            <person name="Tsai I.J."/>
            <person name="Beasley H."/>
            <person name="Blok V."/>
            <person name="Cock P.J.A."/>
            <person name="Van den Akker S.E."/>
            <person name="Holroyd N."/>
            <person name="Hunt M."/>
            <person name="Mantelin S."/>
            <person name="Naghra H."/>
            <person name="Pain A."/>
            <person name="Palomares-Rius J.E."/>
            <person name="Zarowiecki M."/>
            <person name="Berriman M."/>
            <person name="Jones J.T."/>
            <person name="Urwin P.E."/>
        </authorList>
    </citation>
    <scope>NUCLEOTIDE SEQUENCE [LARGE SCALE GENOMIC DNA]</scope>
    <source>
        <strain evidence="3">Lindley</strain>
    </source>
</reference>
<dbReference type="InterPro" id="IPR000210">
    <property type="entry name" value="BTB/POZ_dom"/>
</dbReference>
<dbReference type="PROSITE" id="PS50097">
    <property type="entry name" value="BTB"/>
    <property type="match status" value="1"/>
</dbReference>
<dbReference type="SMART" id="SM00225">
    <property type="entry name" value="BTB"/>
    <property type="match status" value="1"/>
</dbReference>
<evidence type="ECO:0000259" key="1">
    <source>
        <dbReference type="PROSITE" id="PS50097"/>
    </source>
</evidence>
<dbReference type="InterPro" id="IPR008974">
    <property type="entry name" value="TRAF-like"/>
</dbReference>
<dbReference type="Gene3D" id="3.30.710.10">
    <property type="entry name" value="Potassium Channel Kv1.1, Chain A"/>
    <property type="match status" value="1"/>
</dbReference>
<sequence>MPKPISSLGRMEHLLSTGDDADIQFLVGEGDEKEILSAHKLILKAASDVFEAMFRFDAENAKSAVAGTGAEILFKFILIPSEEIKPVEVPDVEVGAFKAMLSFIYSDDLSGLDGGNAISVLYAAKKYDVPGLVKVCVAFPIPDLRNVFVAFDRANLLEEKVKEFLQIDQKLLCELLDRDQLFVCGEVAIWIAALLWAYKKCRQNGKERSGENMRVMLGPALFQIRFPLIALDEFSKFVVPYRVLTRDELLSVYLYHSHPDRALPGLYPLQFPTKRRIATKSFSDDPYKPKGQIMLKIEKVSEFAQEDENSRRLSEAVYIRGIPWRILATSRTNSEQKCLGFYIQCNAEDSDANWSCACSATLRIVLQKKGKEDLTRKKDNNIFNSKTNFWGFAQYITFKKLMDPNNGWYDETNDTAILTADVTADEPHGVE</sequence>
<proteinExistence type="predicted"/>
<dbReference type="Pfam" id="PF22486">
    <property type="entry name" value="MATH_2"/>
    <property type="match status" value="1"/>
</dbReference>
<dbReference type="PANTHER" id="PTHR45774">
    <property type="entry name" value="BTB/POZ DOMAIN-CONTAINING"/>
    <property type="match status" value="1"/>
</dbReference>
<dbReference type="InterPro" id="IPR011333">
    <property type="entry name" value="SKP1/BTB/POZ_sf"/>
</dbReference>
<dbReference type="Proteomes" id="UP000050741">
    <property type="component" value="Unassembled WGS sequence"/>
</dbReference>
<dbReference type="SMART" id="SM00875">
    <property type="entry name" value="BACK"/>
    <property type="match status" value="1"/>
</dbReference>
<dbReference type="Gene3D" id="1.25.40.420">
    <property type="match status" value="1"/>
</dbReference>
<dbReference type="InterPro" id="IPR011705">
    <property type="entry name" value="BACK"/>
</dbReference>
<organism evidence="3 4">
    <name type="scientific">Globodera pallida</name>
    <name type="common">Potato cyst nematode worm</name>
    <name type="synonym">Heterodera pallida</name>
    <dbReference type="NCBI Taxonomy" id="36090"/>
    <lineage>
        <taxon>Eukaryota</taxon>
        <taxon>Metazoa</taxon>
        <taxon>Ecdysozoa</taxon>
        <taxon>Nematoda</taxon>
        <taxon>Chromadorea</taxon>
        <taxon>Rhabditida</taxon>
        <taxon>Tylenchina</taxon>
        <taxon>Tylenchomorpha</taxon>
        <taxon>Tylenchoidea</taxon>
        <taxon>Heteroderidae</taxon>
        <taxon>Heteroderinae</taxon>
        <taxon>Globodera</taxon>
    </lineage>
</organism>
<dbReference type="PROSITE" id="PS50144">
    <property type="entry name" value="MATH"/>
    <property type="match status" value="1"/>
</dbReference>
<protein>
    <submittedName>
        <fullName evidence="4">BTB domain-containing protein</fullName>
    </submittedName>
</protein>
<evidence type="ECO:0000313" key="4">
    <source>
        <dbReference type="WBParaSite" id="GPLIN_001429500"/>
    </source>
</evidence>
<dbReference type="AlphaFoldDB" id="A0A183CN38"/>
<dbReference type="InterPro" id="IPR002083">
    <property type="entry name" value="MATH/TRAF_dom"/>
</dbReference>
<feature type="domain" description="MATH" evidence="2">
    <location>
        <begin position="290"/>
        <end position="422"/>
    </location>
</feature>